<dbReference type="EMBL" id="NRRY01000010">
    <property type="protein sequence ID" value="MBK1618445.1"/>
    <property type="molecule type" value="Genomic_DNA"/>
</dbReference>
<keyword evidence="2" id="KW-1185">Reference proteome</keyword>
<sequence>MSKLSSVTIDLSVPNIESLREEPEHLESSRGLSRYLIADADQGEHFGATEWFCDDCGALVEDEHEGCLVCA</sequence>
<dbReference type="AlphaFoldDB" id="A0A9X0W7M4"/>
<comment type="caution">
    <text evidence="1">The sequence shown here is derived from an EMBL/GenBank/DDBJ whole genome shotgun (WGS) entry which is preliminary data.</text>
</comment>
<evidence type="ECO:0000313" key="1">
    <source>
        <dbReference type="EMBL" id="MBK1618445.1"/>
    </source>
</evidence>
<gene>
    <name evidence="1" type="ORF">CKO42_08345</name>
</gene>
<reference evidence="1 2" key="1">
    <citation type="journal article" date="2020" name="Microorganisms">
        <title>Osmotic Adaptation and Compatible Solute Biosynthesis of Phototrophic Bacteria as Revealed from Genome Analyses.</title>
        <authorList>
            <person name="Imhoff J.F."/>
            <person name="Rahn T."/>
            <person name="Kunzel S."/>
            <person name="Keller A."/>
            <person name="Neulinger S.C."/>
        </authorList>
    </citation>
    <scope>NUCLEOTIDE SEQUENCE [LARGE SCALE GENOMIC DNA]</scope>
    <source>
        <strain evidence="1 2">DSM 25653</strain>
    </source>
</reference>
<protein>
    <submittedName>
        <fullName evidence="1">Uncharacterized protein</fullName>
    </submittedName>
</protein>
<organism evidence="1 2">
    <name type="scientific">Lamprobacter modestohalophilus</name>
    <dbReference type="NCBI Taxonomy" id="1064514"/>
    <lineage>
        <taxon>Bacteria</taxon>
        <taxon>Pseudomonadati</taxon>
        <taxon>Pseudomonadota</taxon>
        <taxon>Gammaproteobacteria</taxon>
        <taxon>Chromatiales</taxon>
        <taxon>Chromatiaceae</taxon>
        <taxon>Lamprobacter</taxon>
    </lineage>
</organism>
<dbReference type="RefSeq" id="WP_200241947.1">
    <property type="nucleotide sequence ID" value="NZ_JAXUFI010000039.1"/>
</dbReference>
<name>A0A9X0W7M4_9GAMM</name>
<dbReference type="Proteomes" id="UP001138768">
    <property type="component" value="Unassembled WGS sequence"/>
</dbReference>
<accession>A0A9X0W7M4</accession>
<proteinExistence type="predicted"/>
<evidence type="ECO:0000313" key="2">
    <source>
        <dbReference type="Proteomes" id="UP001138768"/>
    </source>
</evidence>